<feature type="coiled-coil region" evidence="1">
    <location>
        <begin position="218"/>
        <end position="245"/>
    </location>
</feature>
<keyword evidence="4" id="KW-0418">Kinase</keyword>
<dbReference type="RefSeq" id="WP_074715124.1">
    <property type="nucleotide sequence ID" value="NZ_FNWV01000003.1"/>
</dbReference>
<dbReference type="PANTHER" id="PTHR40448:SF1">
    <property type="entry name" value="TWO-COMPONENT SENSOR HISTIDINE KINASE"/>
    <property type="match status" value="1"/>
</dbReference>
<sequence>MRSSQLIIETINCLLDAGLIIFYLFLIMKKECRYPLKFLIVPAVGFFGIFVALTFTDVSPWIKLGIAVTMMMLTSFVMFESKIRSIIFYCLLFAVVLLVAEIAPAAILNIMNIGATEHNTSSGFGRYICMAIGKVFCFWAAIYIAEYLKPKQRDIPFRNWLLVIFVPLLSLIILNSIFITAELAPRRSLMYLLSVAGIFLLNIFVFDFFDTYSNSIELKLMEQRLKSEEENYRLIEEKYTEIRQLKHDISNQLAAARRMFKQGSGPEAIAHLNKLYQKLSAASRICYTGISSVDAIVNMKWKQALLNNIQFSCKVIITDKMDIDDLPLCRIIANLLDNAIEGVLRSSSEEKFIYISIVQNDNKLRICVMNSSDEVDTENLTTKKTGVGHGIGVSSIREAVDQLDGILSFKYEKEIFTADIMIAY</sequence>
<gene>
    <name evidence="4" type="ORF">SAMN02910265_01118</name>
</gene>
<keyword evidence="2" id="KW-0472">Membrane</keyword>
<keyword evidence="2" id="KW-0812">Transmembrane</keyword>
<dbReference type="Gene3D" id="3.30.565.10">
    <property type="entry name" value="Histidine kinase-like ATPase, C-terminal domain"/>
    <property type="match status" value="1"/>
</dbReference>
<dbReference type="CDD" id="cd16935">
    <property type="entry name" value="HATPase_AgrC-ComD-like"/>
    <property type="match status" value="1"/>
</dbReference>
<dbReference type="GO" id="GO:0042802">
    <property type="term" value="F:identical protein binding"/>
    <property type="evidence" value="ECO:0007669"/>
    <property type="project" value="TreeGrafter"/>
</dbReference>
<feature type="domain" description="Sensor histidine kinase NatK-like C-terminal" evidence="3">
    <location>
        <begin position="327"/>
        <end position="422"/>
    </location>
</feature>
<keyword evidence="4" id="KW-0808">Transferase</keyword>
<dbReference type="SUPFAM" id="SSF55874">
    <property type="entry name" value="ATPase domain of HSP90 chaperone/DNA topoisomerase II/histidine kinase"/>
    <property type="match status" value="1"/>
</dbReference>
<evidence type="ECO:0000259" key="3">
    <source>
        <dbReference type="Pfam" id="PF14501"/>
    </source>
</evidence>
<dbReference type="GO" id="GO:0016301">
    <property type="term" value="F:kinase activity"/>
    <property type="evidence" value="ECO:0007669"/>
    <property type="project" value="UniProtKB-KW"/>
</dbReference>
<organism evidence="4 5">
    <name type="scientific">Ruminococcus flavefaciens</name>
    <dbReference type="NCBI Taxonomy" id="1265"/>
    <lineage>
        <taxon>Bacteria</taxon>
        <taxon>Bacillati</taxon>
        <taxon>Bacillota</taxon>
        <taxon>Clostridia</taxon>
        <taxon>Eubacteriales</taxon>
        <taxon>Oscillospiraceae</taxon>
        <taxon>Ruminococcus</taxon>
    </lineage>
</organism>
<keyword evidence="2" id="KW-1133">Transmembrane helix</keyword>
<dbReference type="OrthoDB" id="1815560at2"/>
<dbReference type="EMBL" id="FNWV01000003">
    <property type="protein sequence ID" value="SEH51143.1"/>
    <property type="molecule type" value="Genomic_DNA"/>
</dbReference>
<evidence type="ECO:0000256" key="2">
    <source>
        <dbReference type="SAM" id="Phobius"/>
    </source>
</evidence>
<feature type="transmembrane region" description="Helical" evidence="2">
    <location>
        <begin position="61"/>
        <end position="79"/>
    </location>
</feature>
<reference evidence="4 5" key="1">
    <citation type="submission" date="2016-10" db="EMBL/GenBank/DDBJ databases">
        <authorList>
            <person name="de Groot N.N."/>
        </authorList>
    </citation>
    <scope>NUCLEOTIDE SEQUENCE [LARGE SCALE GENOMIC DNA]</scope>
    <source>
        <strain evidence="4 5">YAD2003</strain>
    </source>
</reference>
<feature type="transmembrane region" description="Helical" evidence="2">
    <location>
        <begin position="160"/>
        <end position="183"/>
    </location>
</feature>
<name>A0A1H6IPT9_RUMFL</name>
<dbReference type="InterPro" id="IPR032834">
    <property type="entry name" value="NatK-like_C"/>
</dbReference>
<evidence type="ECO:0000313" key="4">
    <source>
        <dbReference type="EMBL" id="SEH51143.1"/>
    </source>
</evidence>
<feature type="transmembrane region" description="Helical" evidence="2">
    <location>
        <begin position="38"/>
        <end position="55"/>
    </location>
</feature>
<evidence type="ECO:0000256" key="1">
    <source>
        <dbReference type="SAM" id="Coils"/>
    </source>
</evidence>
<feature type="transmembrane region" description="Helical" evidence="2">
    <location>
        <begin position="6"/>
        <end position="26"/>
    </location>
</feature>
<accession>A0A1H6IPT9</accession>
<dbReference type="PANTHER" id="PTHR40448">
    <property type="entry name" value="TWO-COMPONENT SENSOR HISTIDINE KINASE"/>
    <property type="match status" value="1"/>
</dbReference>
<dbReference type="InterPro" id="IPR036890">
    <property type="entry name" value="HATPase_C_sf"/>
</dbReference>
<dbReference type="AlphaFoldDB" id="A0A1H6IPT9"/>
<dbReference type="Pfam" id="PF14501">
    <property type="entry name" value="HATPase_c_5"/>
    <property type="match status" value="1"/>
</dbReference>
<keyword evidence="1" id="KW-0175">Coiled coil</keyword>
<feature type="transmembrane region" description="Helical" evidence="2">
    <location>
        <begin position="124"/>
        <end position="148"/>
    </location>
</feature>
<protein>
    <submittedName>
        <fullName evidence="4">Sensor histidine kinase YesM</fullName>
    </submittedName>
</protein>
<feature type="transmembrane region" description="Helical" evidence="2">
    <location>
        <begin position="86"/>
        <end position="112"/>
    </location>
</feature>
<feature type="transmembrane region" description="Helical" evidence="2">
    <location>
        <begin position="189"/>
        <end position="209"/>
    </location>
</feature>
<dbReference type="Proteomes" id="UP000183190">
    <property type="component" value="Unassembled WGS sequence"/>
</dbReference>
<proteinExistence type="predicted"/>
<evidence type="ECO:0000313" key="5">
    <source>
        <dbReference type="Proteomes" id="UP000183190"/>
    </source>
</evidence>